<keyword evidence="3 8" id="KW-0436">Ligase</keyword>
<dbReference type="NCBIfam" id="NF010568">
    <property type="entry name" value="PRK13961.1"/>
    <property type="match status" value="1"/>
</dbReference>
<dbReference type="eggNOG" id="COG0152">
    <property type="taxonomic scope" value="Bacteria"/>
</dbReference>
<dbReference type="NCBIfam" id="NF009251">
    <property type="entry name" value="PRK12607.1"/>
    <property type="match status" value="1"/>
</dbReference>
<dbReference type="GO" id="GO:0006189">
    <property type="term" value="P:'de novo' IMP biosynthetic process"/>
    <property type="evidence" value="ECO:0007669"/>
    <property type="project" value="UniProtKB-UniRule"/>
</dbReference>
<proteinExistence type="inferred from homology"/>
<evidence type="ECO:0000259" key="9">
    <source>
        <dbReference type="Pfam" id="PF01259"/>
    </source>
</evidence>
<reference evidence="11" key="2">
    <citation type="submission" date="2011-02" db="EMBL/GenBank/DDBJ databases">
        <title>The complete genome of Fluviicola taffensis DSM 16823.</title>
        <authorList>
            <consortium name="US DOE Joint Genome Institute (JGI-PGF)"/>
            <person name="Lucas S."/>
            <person name="Copeland A."/>
            <person name="Lapidus A."/>
            <person name="Bruce D."/>
            <person name="Goodwin L."/>
            <person name="Pitluck S."/>
            <person name="Kyrpides N."/>
            <person name="Mavromatis K."/>
            <person name="Ivanova N."/>
            <person name="Mikhailova N."/>
            <person name="Pagani I."/>
            <person name="Chertkov O."/>
            <person name="Detter J.C."/>
            <person name="Han C."/>
            <person name="Tapia R."/>
            <person name="Land M."/>
            <person name="Hauser L."/>
            <person name="Markowitz V."/>
            <person name="Cheng J.-F."/>
            <person name="Hugenholtz P."/>
            <person name="Woyke T."/>
            <person name="Wu D."/>
            <person name="Tindall B."/>
            <person name="Pomrenke H.G."/>
            <person name="Brambilla E."/>
            <person name="Klenk H.-P."/>
            <person name="Eisen J.A."/>
        </authorList>
    </citation>
    <scope>NUCLEOTIDE SEQUENCE [LARGE SCALE GENOMIC DNA]</scope>
    <source>
        <strain evidence="11">DSM 16823 / RW262 / RW262</strain>
    </source>
</reference>
<evidence type="ECO:0000256" key="3">
    <source>
        <dbReference type="ARBA" id="ARBA00022598"/>
    </source>
</evidence>
<dbReference type="Gene3D" id="3.30.470.20">
    <property type="entry name" value="ATP-grasp fold, B domain"/>
    <property type="match status" value="1"/>
</dbReference>
<evidence type="ECO:0000256" key="1">
    <source>
        <dbReference type="ARBA" id="ARBA00004672"/>
    </source>
</evidence>
<dbReference type="InterPro" id="IPR028923">
    <property type="entry name" value="SAICAR_synt/ADE2_N"/>
</dbReference>
<keyword evidence="5 8" id="KW-0658">Purine biosynthesis</keyword>
<keyword evidence="4 8" id="KW-0547">Nucleotide-binding</keyword>
<dbReference type="KEGG" id="fte:Fluta_2414"/>
<evidence type="ECO:0000313" key="11">
    <source>
        <dbReference type="Proteomes" id="UP000007463"/>
    </source>
</evidence>
<dbReference type="Pfam" id="PF01259">
    <property type="entry name" value="SAICAR_synt"/>
    <property type="match status" value="1"/>
</dbReference>
<evidence type="ECO:0000256" key="7">
    <source>
        <dbReference type="ARBA" id="ARBA00048475"/>
    </source>
</evidence>
<name>F2ID06_FLUTR</name>
<dbReference type="InterPro" id="IPR018236">
    <property type="entry name" value="SAICAR_synthetase_CS"/>
</dbReference>
<evidence type="ECO:0000256" key="2">
    <source>
        <dbReference type="ARBA" id="ARBA00010190"/>
    </source>
</evidence>
<dbReference type="STRING" id="755732.Fluta_2414"/>
<feature type="domain" description="SAICAR synthetase/ADE2 N-terminal" evidence="9">
    <location>
        <begin position="19"/>
        <end position="256"/>
    </location>
</feature>
<dbReference type="HAMAP" id="MF_00137">
    <property type="entry name" value="SAICAR_synth"/>
    <property type="match status" value="1"/>
</dbReference>
<dbReference type="PROSITE" id="PS01058">
    <property type="entry name" value="SAICAR_SYNTHETASE_2"/>
    <property type="match status" value="1"/>
</dbReference>
<dbReference type="PANTHER" id="PTHR43700">
    <property type="entry name" value="PHOSPHORIBOSYLAMINOIMIDAZOLE-SUCCINOCARBOXAMIDE SYNTHASE"/>
    <property type="match status" value="1"/>
</dbReference>
<comment type="similarity">
    <text evidence="2 8">Belongs to the SAICAR synthetase family.</text>
</comment>
<dbReference type="GO" id="GO:0005737">
    <property type="term" value="C:cytoplasm"/>
    <property type="evidence" value="ECO:0007669"/>
    <property type="project" value="TreeGrafter"/>
</dbReference>
<dbReference type="GO" id="GO:0005524">
    <property type="term" value="F:ATP binding"/>
    <property type="evidence" value="ECO:0007669"/>
    <property type="project" value="UniProtKB-KW"/>
</dbReference>
<evidence type="ECO:0000256" key="8">
    <source>
        <dbReference type="HAMAP-Rule" id="MF_00137"/>
    </source>
</evidence>
<dbReference type="Gene3D" id="3.30.200.20">
    <property type="entry name" value="Phosphorylase Kinase, domain 1"/>
    <property type="match status" value="1"/>
</dbReference>
<evidence type="ECO:0000256" key="5">
    <source>
        <dbReference type="ARBA" id="ARBA00022755"/>
    </source>
</evidence>
<dbReference type="UniPathway" id="UPA00074">
    <property type="reaction ID" value="UER00131"/>
</dbReference>
<dbReference type="EMBL" id="CP002542">
    <property type="protein sequence ID" value="AEA44400.1"/>
    <property type="molecule type" value="Genomic_DNA"/>
</dbReference>
<evidence type="ECO:0000256" key="4">
    <source>
        <dbReference type="ARBA" id="ARBA00022741"/>
    </source>
</evidence>
<dbReference type="SUPFAM" id="SSF56104">
    <property type="entry name" value="SAICAR synthase-like"/>
    <property type="match status" value="1"/>
</dbReference>
<protein>
    <recommendedName>
        <fullName evidence="8">Phosphoribosylaminoimidazole-succinocarboxamide synthase</fullName>
        <ecNumber evidence="8">6.3.2.6</ecNumber>
    </recommendedName>
    <alternativeName>
        <fullName evidence="8">SAICAR synthetase</fullName>
    </alternativeName>
</protein>
<reference evidence="10 11" key="1">
    <citation type="journal article" date="2011" name="Stand. Genomic Sci.">
        <title>Complete genome sequence of the gliding freshwater bacterium Fluviicola taffensis type strain (RW262).</title>
        <authorList>
            <person name="Woyke T."/>
            <person name="Chertkov O."/>
            <person name="Lapidus A."/>
            <person name="Nolan M."/>
            <person name="Lucas S."/>
            <person name="Del Rio T.G."/>
            <person name="Tice H."/>
            <person name="Cheng J.F."/>
            <person name="Tapia R."/>
            <person name="Han C."/>
            <person name="Goodwin L."/>
            <person name="Pitluck S."/>
            <person name="Liolios K."/>
            <person name="Pagani I."/>
            <person name="Ivanova N."/>
            <person name="Huntemann M."/>
            <person name="Mavromatis K."/>
            <person name="Mikhailova N."/>
            <person name="Pati A."/>
            <person name="Chen A."/>
            <person name="Palaniappan K."/>
            <person name="Land M."/>
            <person name="Hauser L."/>
            <person name="Brambilla E.M."/>
            <person name="Rohde M."/>
            <person name="Mwirichia R."/>
            <person name="Sikorski J."/>
            <person name="Tindall B.J."/>
            <person name="Goker M."/>
            <person name="Bristow J."/>
            <person name="Eisen J.A."/>
            <person name="Markowitz V."/>
            <person name="Hugenholtz P."/>
            <person name="Klenk H.P."/>
            <person name="Kyrpides N.C."/>
        </authorList>
    </citation>
    <scope>NUCLEOTIDE SEQUENCE [LARGE SCALE GENOMIC DNA]</scope>
    <source>
        <strain evidence="11">DSM 16823 / RW262 / RW262</strain>
    </source>
</reference>
<comment type="pathway">
    <text evidence="1 8">Purine metabolism; IMP biosynthesis via de novo pathway; 5-amino-1-(5-phospho-D-ribosyl)imidazole-4-carboxamide from 5-amino-1-(5-phospho-D-ribosyl)imidazole-4-carboxylate: step 1/2.</text>
</comment>
<sequence length="319" mass="36313">MLNETITSTNFKFPKQTNVYRGKVREVYTIDNDTMVMVATDRISAFDHILPKGIPFKGQVLNQVATMFLEATRDIVPNWLIGAPDPSVAVGYACEPVRVEMVIRGYLAGHSAREYALGKRMLCGVVLPEGMKENDRFPEPIITPASKAEEGHDEDISREDILKNGIVPQEIYEKMEAYTRALFQRGTEMAAERGLILVDTKYEFGIRNGEVILIDEIHTPDSSRYFYADGYEERQAKGENQRQLSKEFVRQWLIENGFQGLEGQVMPEMPDSFVETITERYIELYEKITGNTFEKGDTSNINKRIETNVAVFLMDKGII</sequence>
<dbReference type="GO" id="GO:0004639">
    <property type="term" value="F:phosphoribosylaminoimidazolesuccinocarboxamide synthase activity"/>
    <property type="evidence" value="ECO:0007669"/>
    <property type="project" value="UniProtKB-UniRule"/>
</dbReference>
<organism evidence="10 11">
    <name type="scientific">Fluviicola taffensis (strain DSM 16823 / NCIMB 13979 / RW262)</name>
    <dbReference type="NCBI Taxonomy" id="755732"/>
    <lineage>
        <taxon>Bacteria</taxon>
        <taxon>Pseudomonadati</taxon>
        <taxon>Bacteroidota</taxon>
        <taxon>Flavobacteriia</taxon>
        <taxon>Flavobacteriales</taxon>
        <taxon>Crocinitomicaceae</taxon>
        <taxon>Fluviicola</taxon>
    </lineage>
</organism>
<dbReference type="FunFam" id="3.30.200.20:FF:000199">
    <property type="entry name" value="Phosphoribosylaminoimidazole-succinocarboxamide synthase"/>
    <property type="match status" value="1"/>
</dbReference>
<dbReference type="Proteomes" id="UP000007463">
    <property type="component" value="Chromosome"/>
</dbReference>
<dbReference type="PANTHER" id="PTHR43700:SF1">
    <property type="entry name" value="PHOSPHORIBOSYLAMINOIMIDAZOLE-SUCCINOCARBOXAMIDE SYNTHASE"/>
    <property type="match status" value="1"/>
</dbReference>
<keyword evidence="6 8" id="KW-0067">ATP-binding</keyword>
<gene>
    <name evidence="8" type="primary">purC</name>
    <name evidence="10" type="ordered locus">Fluta_2414</name>
</gene>
<comment type="catalytic activity">
    <reaction evidence="7 8">
        <text>5-amino-1-(5-phospho-D-ribosyl)imidazole-4-carboxylate + L-aspartate + ATP = (2S)-2-[5-amino-1-(5-phospho-beta-D-ribosyl)imidazole-4-carboxamido]succinate + ADP + phosphate + 2 H(+)</text>
        <dbReference type="Rhea" id="RHEA:22628"/>
        <dbReference type="ChEBI" id="CHEBI:15378"/>
        <dbReference type="ChEBI" id="CHEBI:29991"/>
        <dbReference type="ChEBI" id="CHEBI:30616"/>
        <dbReference type="ChEBI" id="CHEBI:43474"/>
        <dbReference type="ChEBI" id="CHEBI:58443"/>
        <dbReference type="ChEBI" id="CHEBI:77657"/>
        <dbReference type="ChEBI" id="CHEBI:456216"/>
        <dbReference type="EC" id="6.3.2.6"/>
    </reaction>
</comment>
<dbReference type="AlphaFoldDB" id="F2ID06"/>
<accession>F2ID06</accession>
<evidence type="ECO:0000313" key="10">
    <source>
        <dbReference type="EMBL" id="AEA44400.1"/>
    </source>
</evidence>
<dbReference type="HOGENOM" id="CLU_045637_0_1_10"/>
<dbReference type="CDD" id="cd01414">
    <property type="entry name" value="SAICAR_synt_Sc"/>
    <property type="match status" value="1"/>
</dbReference>
<evidence type="ECO:0000256" key="6">
    <source>
        <dbReference type="ARBA" id="ARBA00022840"/>
    </source>
</evidence>
<dbReference type="EC" id="6.3.2.6" evidence="8"/>
<keyword evidence="11" id="KW-1185">Reference proteome</keyword>